<dbReference type="GO" id="GO:0034755">
    <property type="term" value="P:iron ion transmembrane transport"/>
    <property type="evidence" value="ECO:0007669"/>
    <property type="project" value="TreeGrafter"/>
</dbReference>
<evidence type="ECO:0000256" key="6">
    <source>
        <dbReference type="SAM" id="Phobius"/>
    </source>
</evidence>
<evidence type="ECO:0000256" key="4">
    <source>
        <dbReference type="ARBA" id="ARBA00022989"/>
    </source>
</evidence>
<evidence type="ECO:0000256" key="2">
    <source>
        <dbReference type="ARBA" id="ARBA00022448"/>
    </source>
</evidence>
<protein>
    <recommendedName>
        <fullName evidence="8">Divalent metal cation transporter MntH</fullName>
    </recommendedName>
</protein>
<dbReference type="PANTHER" id="PTHR11706">
    <property type="entry name" value="SOLUTE CARRIER PROTEIN FAMILY 11 MEMBER"/>
    <property type="match status" value="1"/>
</dbReference>
<evidence type="ECO:0000256" key="1">
    <source>
        <dbReference type="ARBA" id="ARBA00004141"/>
    </source>
</evidence>
<dbReference type="NCBIfam" id="NF001923">
    <property type="entry name" value="PRK00701.1"/>
    <property type="match status" value="1"/>
</dbReference>
<name>A0A7S3ACZ9_9RHOD</name>
<evidence type="ECO:0000256" key="3">
    <source>
        <dbReference type="ARBA" id="ARBA00022692"/>
    </source>
</evidence>
<proteinExistence type="predicted"/>
<feature type="transmembrane region" description="Helical" evidence="6">
    <location>
        <begin position="192"/>
        <end position="211"/>
    </location>
</feature>
<dbReference type="PANTHER" id="PTHR11706:SF33">
    <property type="entry name" value="NATURAL RESISTANCE-ASSOCIATED MACROPHAGE PROTEIN 2"/>
    <property type="match status" value="1"/>
</dbReference>
<dbReference type="InterPro" id="IPR001046">
    <property type="entry name" value="NRAMP_fam"/>
</dbReference>
<gene>
    <name evidence="7" type="ORF">RMAR00112_LOCUS34696</name>
</gene>
<feature type="transmembrane region" description="Helical" evidence="6">
    <location>
        <begin position="158"/>
        <end position="180"/>
    </location>
</feature>
<feature type="transmembrane region" description="Helical" evidence="6">
    <location>
        <begin position="282"/>
        <end position="305"/>
    </location>
</feature>
<dbReference type="Pfam" id="PF01566">
    <property type="entry name" value="Nramp"/>
    <property type="match status" value="1"/>
</dbReference>
<dbReference type="AlphaFoldDB" id="A0A7S3ACZ9"/>
<evidence type="ECO:0008006" key="8">
    <source>
        <dbReference type="Google" id="ProtNLM"/>
    </source>
</evidence>
<dbReference type="EMBL" id="HBHW01044651">
    <property type="protein sequence ID" value="CAE0066624.1"/>
    <property type="molecule type" value="Transcribed_RNA"/>
</dbReference>
<sequence length="462" mass="50028">MRERGCLGKRTALRHRRADGKSRRSCYPSLDQASLFQCKSFPAENGRESTARLKQVETSLLKIHRGYVDPGNWATGLEAGAKYKYELLSIILLANLMAMVLQHLAVRLGILGEIDLAAATRKHLKSPWVWVPMWLLAEVAIIACDLAEVIGGAIALKLLFGVPVVLGILITVLDVLVFLSGIGSRGFRPLELVIVVLVAIVGGCFGIEVWLAKPEYPSIFRGMFLPDLSVFQEQHALFVSLGIIGATVMPHNLYLHSGIVQHRLGMEPPREAVKLATWDSSIALFLAFLVNASILITAAAGLSSVNSITSLEDAASLLGKALGPGAAILFALALLASGQSSTISGTLAGQIVFEGFVRLPISPWKRRLITRTLAVAPALFVVMLYGEQKVNEMLLWSQAVLSVQLPFAIIPLVIFTADQSFVGEDNLAPKALTVVGWTIALVLIALNMWMLIMQFGFGVEVM</sequence>
<keyword evidence="4 6" id="KW-1133">Transmembrane helix</keyword>
<feature type="transmembrane region" description="Helical" evidence="6">
    <location>
        <begin position="317"/>
        <end position="336"/>
    </location>
</feature>
<organism evidence="7">
    <name type="scientific">Rhodosorus marinus</name>
    <dbReference type="NCBI Taxonomy" id="101924"/>
    <lineage>
        <taxon>Eukaryota</taxon>
        <taxon>Rhodophyta</taxon>
        <taxon>Stylonematophyceae</taxon>
        <taxon>Stylonematales</taxon>
        <taxon>Stylonemataceae</taxon>
        <taxon>Rhodosorus</taxon>
    </lineage>
</organism>
<dbReference type="PRINTS" id="PR00447">
    <property type="entry name" value="NATRESASSCMP"/>
</dbReference>
<evidence type="ECO:0000313" key="7">
    <source>
        <dbReference type="EMBL" id="CAE0066624.1"/>
    </source>
</evidence>
<dbReference type="GO" id="GO:0005886">
    <property type="term" value="C:plasma membrane"/>
    <property type="evidence" value="ECO:0007669"/>
    <property type="project" value="TreeGrafter"/>
</dbReference>
<feature type="transmembrane region" description="Helical" evidence="6">
    <location>
        <begin position="236"/>
        <end position="255"/>
    </location>
</feature>
<feature type="transmembrane region" description="Helical" evidence="6">
    <location>
        <begin position="128"/>
        <end position="146"/>
    </location>
</feature>
<dbReference type="NCBIfam" id="TIGR01197">
    <property type="entry name" value="nramp"/>
    <property type="match status" value="1"/>
</dbReference>
<evidence type="ECO:0000256" key="5">
    <source>
        <dbReference type="ARBA" id="ARBA00023136"/>
    </source>
</evidence>
<accession>A0A7S3ACZ9</accession>
<dbReference type="NCBIfam" id="NF037982">
    <property type="entry name" value="Nramp_1"/>
    <property type="match status" value="1"/>
</dbReference>
<reference evidence="7" key="1">
    <citation type="submission" date="2021-01" db="EMBL/GenBank/DDBJ databases">
        <authorList>
            <person name="Corre E."/>
            <person name="Pelletier E."/>
            <person name="Niang G."/>
            <person name="Scheremetjew M."/>
            <person name="Finn R."/>
            <person name="Kale V."/>
            <person name="Holt S."/>
            <person name="Cochrane G."/>
            <person name="Meng A."/>
            <person name="Brown T."/>
            <person name="Cohen L."/>
        </authorList>
    </citation>
    <scope>NUCLEOTIDE SEQUENCE</scope>
    <source>
        <strain evidence="7">CCMP 769</strain>
    </source>
</reference>
<feature type="transmembrane region" description="Helical" evidence="6">
    <location>
        <begin position="87"/>
        <end position="108"/>
    </location>
</feature>
<dbReference type="GO" id="GO:0015086">
    <property type="term" value="F:cadmium ion transmembrane transporter activity"/>
    <property type="evidence" value="ECO:0007669"/>
    <property type="project" value="TreeGrafter"/>
</dbReference>
<feature type="transmembrane region" description="Helical" evidence="6">
    <location>
        <begin position="434"/>
        <end position="457"/>
    </location>
</feature>
<keyword evidence="5 6" id="KW-0472">Membrane</keyword>
<keyword evidence="2" id="KW-0813">Transport</keyword>
<comment type="subcellular location">
    <subcellularLocation>
        <location evidence="1">Membrane</location>
        <topology evidence="1">Multi-pass membrane protein</topology>
    </subcellularLocation>
</comment>
<feature type="transmembrane region" description="Helical" evidence="6">
    <location>
        <begin position="393"/>
        <end position="414"/>
    </location>
</feature>
<dbReference type="GO" id="GO:0005384">
    <property type="term" value="F:manganese ion transmembrane transporter activity"/>
    <property type="evidence" value="ECO:0007669"/>
    <property type="project" value="TreeGrafter"/>
</dbReference>
<feature type="transmembrane region" description="Helical" evidence="6">
    <location>
        <begin position="368"/>
        <end position="386"/>
    </location>
</feature>
<keyword evidence="3 6" id="KW-0812">Transmembrane</keyword>